<dbReference type="Pfam" id="PF03924">
    <property type="entry name" value="CHASE"/>
    <property type="match status" value="1"/>
</dbReference>
<keyword evidence="11" id="KW-0418">Kinase</keyword>
<comment type="caution">
    <text evidence="11">The sequence shown here is derived from an EMBL/GenBank/DDBJ whole genome shotgun (WGS) entry which is preliminary data.</text>
</comment>
<evidence type="ECO:0000256" key="7">
    <source>
        <dbReference type="ARBA" id="ARBA00023136"/>
    </source>
</evidence>
<dbReference type="SUPFAM" id="SSF55781">
    <property type="entry name" value="GAF domain-like"/>
    <property type="match status" value="1"/>
</dbReference>
<keyword evidence="7 8" id="KW-0472">Membrane</keyword>
<dbReference type="InterPro" id="IPR042240">
    <property type="entry name" value="CHASE_sf"/>
</dbReference>
<feature type="transmembrane region" description="Helical" evidence="8">
    <location>
        <begin position="316"/>
        <end position="335"/>
    </location>
</feature>
<proteinExistence type="predicted"/>
<dbReference type="InterPro" id="IPR036097">
    <property type="entry name" value="HisK_dim/P_sf"/>
</dbReference>
<dbReference type="Pfam" id="PF02518">
    <property type="entry name" value="HATPase_c"/>
    <property type="match status" value="1"/>
</dbReference>
<keyword evidence="12" id="KW-1185">Reference proteome</keyword>
<dbReference type="InterPro" id="IPR005467">
    <property type="entry name" value="His_kinase_dom"/>
</dbReference>
<evidence type="ECO:0000256" key="4">
    <source>
        <dbReference type="ARBA" id="ARBA00022553"/>
    </source>
</evidence>
<accession>A0ABR5SK13</accession>
<dbReference type="PANTHER" id="PTHR43065">
    <property type="entry name" value="SENSOR HISTIDINE KINASE"/>
    <property type="match status" value="1"/>
</dbReference>
<evidence type="ECO:0000256" key="1">
    <source>
        <dbReference type="ARBA" id="ARBA00000085"/>
    </source>
</evidence>
<dbReference type="PROSITE" id="PS50109">
    <property type="entry name" value="HIS_KIN"/>
    <property type="match status" value="1"/>
</dbReference>
<dbReference type="Proteomes" id="UP000060487">
    <property type="component" value="Unassembled WGS sequence"/>
</dbReference>
<dbReference type="EC" id="2.7.13.3" evidence="3"/>
<dbReference type="InterPro" id="IPR029016">
    <property type="entry name" value="GAF-like_dom_sf"/>
</dbReference>
<dbReference type="Gene3D" id="3.30.450.350">
    <property type="entry name" value="CHASE domain"/>
    <property type="match status" value="1"/>
</dbReference>
<keyword evidence="4" id="KW-0597">Phosphoprotein</keyword>
<dbReference type="PANTHER" id="PTHR43065:SF50">
    <property type="entry name" value="HISTIDINE KINASE"/>
    <property type="match status" value="1"/>
</dbReference>
<dbReference type="PROSITE" id="PS50839">
    <property type="entry name" value="CHASE"/>
    <property type="match status" value="1"/>
</dbReference>
<dbReference type="SUPFAM" id="SSF55874">
    <property type="entry name" value="ATPase domain of HSP90 chaperone/DNA topoisomerase II/histidine kinase"/>
    <property type="match status" value="1"/>
</dbReference>
<gene>
    <name evidence="11" type="ORF">ASN18_1333</name>
</gene>
<dbReference type="EMBL" id="LNQR01000051">
    <property type="protein sequence ID" value="KWT87414.1"/>
    <property type="molecule type" value="Genomic_DNA"/>
</dbReference>
<dbReference type="SUPFAM" id="SSF47384">
    <property type="entry name" value="Homodimeric domain of signal transducing histidine kinase"/>
    <property type="match status" value="1"/>
</dbReference>
<sequence length="775" mass="87995">MAYDKTMIPRNWHHTLLVFICTAVAVVVYNMSVHRIDLDSFEHFKHAVDYQTEIIERNLLWNFEQVSDLARLFTAIDNVTDKNFYGYFSMEDFKKHPSFYNFGWAPRVEYSKKTEFEYTARHEGILPDFYIFEKAGDKNIPVQAREDYFPFYYRKQEQEGDVRIKGFDIASNPMRRKAIEKARDTGGLAAAVIKLITDKGNKAIQIYMPVYNGDPTTIWDRRTNLKGFTFGTFRLKSIFEKSFTSETDITKYTLYKIVLQGLPKDEGLLYQNTPSSIVEMSKLDYVKAIEAAGLTIQVEAIPVVSYFRERRGWVPFSYAAATLVFTYLIGIFLIYRIKSVQLLKESHDKLLKHQTVLARHIKEQETIYSVLKASLSSDSLETHLNRKLDVILSHLSQSKGCIFLYNEALKVLQVAVHRGFSEGQLSFCSMVPLGKCLCGLAASTRETTFFPDCNDVRHTITYDGKIDQAYYCVPILSEDKHRLLGLINVHVEAGHKRNEAYEIFIKSISHIIAGVILRKQEMELIERDRTEGLTTLSAGIAHEINNPLSFIKGSVSSLAKNIGIVEHYIRHSESMTAGALSDEQITDLQEFKVHDKIHMIRNKINSTSKGVERIMEVVSGLKNFSCLNRAAEDDVDINKCIDTVLSLFENEKVAVVKEYTNLPLYGCETLAMNQCFYHILQNSYQAINNEGTIRIVTSLTGEKIQIKIEDDGIGMSEDAVKRAFTPFFTTKDVGSGKGLGLSIVDGIIKRHNGTINIESTVGRGTSVTIHLPTKS</sequence>
<evidence type="ECO:0000259" key="9">
    <source>
        <dbReference type="PROSITE" id="PS50109"/>
    </source>
</evidence>
<keyword evidence="11" id="KW-0808">Transferase</keyword>
<dbReference type="InterPro" id="IPR003594">
    <property type="entry name" value="HATPase_dom"/>
</dbReference>
<evidence type="ECO:0000313" key="12">
    <source>
        <dbReference type="Proteomes" id="UP000060487"/>
    </source>
</evidence>
<protein>
    <recommendedName>
        <fullName evidence="3">histidine kinase</fullName>
        <ecNumber evidence="3">2.7.13.3</ecNumber>
    </recommendedName>
</protein>
<evidence type="ECO:0000256" key="2">
    <source>
        <dbReference type="ARBA" id="ARBA00004370"/>
    </source>
</evidence>
<dbReference type="CDD" id="cd00082">
    <property type="entry name" value="HisKA"/>
    <property type="match status" value="1"/>
</dbReference>
<keyword evidence="5 8" id="KW-0812">Transmembrane</keyword>
<dbReference type="PRINTS" id="PR00344">
    <property type="entry name" value="BCTRLSENSOR"/>
</dbReference>
<evidence type="ECO:0000313" key="11">
    <source>
        <dbReference type="EMBL" id="KWT87414.1"/>
    </source>
</evidence>
<feature type="domain" description="Histidine kinase" evidence="9">
    <location>
        <begin position="539"/>
        <end position="775"/>
    </location>
</feature>
<feature type="transmembrane region" description="Helical" evidence="8">
    <location>
        <begin position="12"/>
        <end position="31"/>
    </location>
</feature>
<evidence type="ECO:0000259" key="10">
    <source>
        <dbReference type="PROSITE" id="PS50839"/>
    </source>
</evidence>
<dbReference type="SMART" id="SM01079">
    <property type="entry name" value="CHASE"/>
    <property type="match status" value="1"/>
</dbReference>
<evidence type="ECO:0000256" key="8">
    <source>
        <dbReference type="SAM" id="Phobius"/>
    </source>
</evidence>
<keyword evidence="6 8" id="KW-1133">Transmembrane helix</keyword>
<evidence type="ECO:0000256" key="3">
    <source>
        <dbReference type="ARBA" id="ARBA00012438"/>
    </source>
</evidence>
<dbReference type="InterPro" id="IPR003661">
    <property type="entry name" value="HisK_dim/P_dom"/>
</dbReference>
<dbReference type="Gene3D" id="3.30.450.40">
    <property type="match status" value="1"/>
</dbReference>
<comment type="subcellular location">
    <subcellularLocation>
        <location evidence="2">Membrane</location>
    </subcellularLocation>
</comment>
<dbReference type="Gene3D" id="1.10.287.130">
    <property type="match status" value="1"/>
</dbReference>
<dbReference type="RefSeq" id="WP_085051962.1">
    <property type="nucleotide sequence ID" value="NZ_LNQR01000051.1"/>
</dbReference>
<dbReference type="SMART" id="SM00387">
    <property type="entry name" value="HATPase_c"/>
    <property type="match status" value="1"/>
</dbReference>
<comment type="catalytic activity">
    <reaction evidence="1">
        <text>ATP + protein L-histidine = ADP + protein N-phospho-L-histidine.</text>
        <dbReference type="EC" id="2.7.13.3"/>
    </reaction>
</comment>
<reference evidence="11 12" key="1">
    <citation type="submission" date="2015-11" db="EMBL/GenBank/DDBJ databases">
        <authorList>
            <person name="Lin W."/>
        </authorList>
    </citation>
    <scope>NUCLEOTIDE SEQUENCE [LARGE SCALE GENOMIC DNA]</scope>
    <source>
        <strain evidence="11 12">HCH-1</strain>
    </source>
</reference>
<name>A0ABR5SK13_9BACT</name>
<dbReference type="GO" id="GO:0004673">
    <property type="term" value="F:protein histidine kinase activity"/>
    <property type="evidence" value="ECO:0007669"/>
    <property type="project" value="UniProtKB-EC"/>
</dbReference>
<feature type="domain" description="CHASE" evidence="10">
    <location>
        <begin position="76"/>
        <end position="261"/>
    </location>
</feature>
<dbReference type="Gene3D" id="3.30.565.10">
    <property type="entry name" value="Histidine kinase-like ATPase, C-terminal domain"/>
    <property type="match status" value="1"/>
</dbReference>
<dbReference type="InterPro" id="IPR006189">
    <property type="entry name" value="CHASE_dom"/>
</dbReference>
<dbReference type="InterPro" id="IPR036890">
    <property type="entry name" value="HATPase_C_sf"/>
</dbReference>
<organism evidence="11 12">
    <name type="scientific">Candidatus Magnetominusculus xianensis</name>
    <dbReference type="NCBI Taxonomy" id="1748249"/>
    <lineage>
        <taxon>Bacteria</taxon>
        <taxon>Pseudomonadati</taxon>
        <taxon>Nitrospirota</taxon>
        <taxon>Nitrospiria</taxon>
        <taxon>Nitrospirales</taxon>
        <taxon>Nitrospiraceae</taxon>
        <taxon>Candidatus Magnetominusculus</taxon>
    </lineage>
</organism>
<evidence type="ECO:0000256" key="6">
    <source>
        <dbReference type="ARBA" id="ARBA00022989"/>
    </source>
</evidence>
<evidence type="ECO:0000256" key="5">
    <source>
        <dbReference type="ARBA" id="ARBA00022692"/>
    </source>
</evidence>
<dbReference type="InterPro" id="IPR004358">
    <property type="entry name" value="Sig_transdc_His_kin-like_C"/>
</dbReference>